<dbReference type="PANTHER" id="PTHR43797:SF2">
    <property type="entry name" value="HOMOCYSTEINE_CYSTEINE SYNTHASE"/>
    <property type="match status" value="1"/>
</dbReference>
<gene>
    <name evidence="5" type="primary">mdeA_10</name>
    <name evidence="5" type="ORF">SDC9_147082</name>
</gene>
<dbReference type="GO" id="GO:0005737">
    <property type="term" value="C:cytoplasm"/>
    <property type="evidence" value="ECO:0007669"/>
    <property type="project" value="TreeGrafter"/>
</dbReference>
<accession>A0A645ED37</accession>
<dbReference type="GO" id="GO:0018826">
    <property type="term" value="F:methionine gamma-lyase activity"/>
    <property type="evidence" value="ECO:0007669"/>
    <property type="project" value="UniProtKB-EC"/>
</dbReference>
<evidence type="ECO:0000256" key="4">
    <source>
        <dbReference type="ARBA" id="ARBA00022898"/>
    </source>
</evidence>
<dbReference type="EC" id="4.4.1.11" evidence="5"/>
<sequence>MLTFDLASKDACFQFLDNLKMIRRATNLFDNKSLAIHPASPIYGSFSQTQREAMNISDKTIRLSVGLESADSLFEDIRQALEVH</sequence>
<keyword evidence="4" id="KW-0663">Pyridoxal phosphate</keyword>
<comment type="caution">
    <text evidence="5">The sequence shown here is derived from an EMBL/GenBank/DDBJ whole genome shotgun (WGS) entry which is preliminary data.</text>
</comment>
<dbReference type="GO" id="GO:0004124">
    <property type="term" value="F:cysteine synthase activity"/>
    <property type="evidence" value="ECO:0007669"/>
    <property type="project" value="TreeGrafter"/>
</dbReference>
<evidence type="ECO:0000313" key="5">
    <source>
        <dbReference type="EMBL" id="MPM99887.1"/>
    </source>
</evidence>
<dbReference type="InterPro" id="IPR006235">
    <property type="entry name" value="OAc-hSer/O-AcSer_sulfhydrylase"/>
</dbReference>
<dbReference type="GO" id="GO:0006535">
    <property type="term" value="P:cysteine biosynthetic process from serine"/>
    <property type="evidence" value="ECO:0007669"/>
    <property type="project" value="TreeGrafter"/>
</dbReference>
<name>A0A645ED37_9ZZZZ</name>
<dbReference type="GO" id="GO:0019346">
    <property type="term" value="P:transsulfuration"/>
    <property type="evidence" value="ECO:0007669"/>
    <property type="project" value="InterPro"/>
</dbReference>
<keyword evidence="3" id="KW-0808">Transferase</keyword>
<dbReference type="GO" id="GO:0003961">
    <property type="term" value="F:O-acetylhomoserine aminocarboxypropyltransferase activity"/>
    <property type="evidence" value="ECO:0007669"/>
    <property type="project" value="TreeGrafter"/>
</dbReference>
<reference evidence="5" key="1">
    <citation type="submission" date="2019-08" db="EMBL/GenBank/DDBJ databases">
        <authorList>
            <person name="Kucharzyk K."/>
            <person name="Murdoch R.W."/>
            <person name="Higgins S."/>
            <person name="Loffler F."/>
        </authorList>
    </citation>
    <scope>NUCLEOTIDE SEQUENCE</scope>
</reference>
<dbReference type="GO" id="GO:0071269">
    <property type="term" value="P:L-homocysteine biosynthetic process"/>
    <property type="evidence" value="ECO:0007669"/>
    <property type="project" value="TreeGrafter"/>
</dbReference>
<comment type="similarity">
    <text evidence="2">Belongs to the trans-sulfuration enzymes family.</text>
</comment>
<evidence type="ECO:0000256" key="1">
    <source>
        <dbReference type="ARBA" id="ARBA00001933"/>
    </source>
</evidence>
<comment type="cofactor">
    <cofactor evidence="1">
        <name>pyridoxal 5'-phosphate</name>
        <dbReference type="ChEBI" id="CHEBI:597326"/>
    </cofactor>
</comment>
<dbReference type="InterPro" id="IPR000277">
    <property type="entry name" value="Cys/Met-Metab_PyrdxlP-dep_enz"/>
</dbReference>
<proteinExistence type="inferred from homology"/>
<protein>
    <submittedName>
        <fullName evidence="5">L-methionine gamma-lyase</fullName>
        <ecNumber evidence="5">4.4.1.11</ecNumber>
    </submittedName>
</protein>
<dbReference type="AlphaFoldDB" id="A0A645ED37"/>
<dbReference type="SUPFAM" id="SSF53383">
    <property type="entry name" value="PLP-dependent transferases"/>
    <property type="match status" value="1"/>
</dbReference>
<dbReference type="Gene3D" id="3.90.1150.10">
    <property type="entry name" value="Aspartate Aminotransferase, domain 1"/>
    <property type="match status" value="1"/>
</dbReference>
<evidence type="ECO:0000256" key="3">
    <source>
        <dbReference type="ARBA" id="ARBA00022679"/>
    </source>
</evidence>
<dbReference type="EMBL" id="VSSQ01045948">
    <property type="protein sequence ID" value="MPM99887.1"/>
    <property type="molecule type" value="Genomic_DNA"/>
</dbReference>
<dbReference type="InterPro" id="IPR015424">
    <property type="entry name" value="PyrdxlP-dep_Trfase"/>
</dbReference>
<dbReference type="Pfam" id="PF01053">
    <property type="entry name" value="Cys_Met_Meta_PP"/>
    <property type="match status" value="1"/>
</dbReference>
<dbReference type="GO" id="GO:0030170">
    <property type="term" value="F:pyridoxal phosphate binding"/>
    <property type="evidence" value="ECO:0007669"/>
    <property type="project" value="InterPro"/>
</dbReference>
<dbReference type="PANTHER" id="PTHR43797">
    <property type="entry name" value="HOMOCYSTEINE/CYSTEINE SYNTHASE"/>
    <property type="match status" value="1"/>
</dbReference>
<dbReference type="InterPro" id="IPR015422">
    <property type="entry name" value="PyrdxlP-dep_Trfase_small"/>
</dbReference>
<keyword evidence="5" id="KW-0456">Lyase</keyword>
<organism evidence="5">
    <name type="scientific">bioreactor metagenome</name>
    <dbReference type="NCBI Taxonomy" id="1076179"/>
    <lineage>
        <taxon>unclassified sequences</taxon>
        <taxon>metagenomes</taxon>
        <taxon>ecological metagenomes</taxon>
    </lineage>
</organism>
<evidence type="ECO:0000256" key="2">
    <source>
        <dbReference type="ARBA" id="ARBA00009077"/>
    </source>
</evidence>